<sequence>MTVWLPSLVTVPETVTVSPSRGAAGVSEFRETFTVREPVAAAFGRVAAVWALVTPLLVPALVALDVFAVTSEDAAYADGLAGT</sequence>
<proteinExistence type="predicted"/>
<dbReference type="EMBL" id="BMNG01000005">
    <property type="protein sequence ID" value="GGO43457.1"/>
    <property type="molecule type" value="Genomic_DNA"/>
</dbReference>
<accession>A0ABQ2LV96</accession>
<dbReference type="Proteomes" id="UP000656881">
    <property type="component" value="Unassembled WGS sequence"/>
</dbReference>
<evidence type="ECO:0000313" key="2">
    <source>
        <dbReference type="Proteomes" id="UP000656881"/>
    </source>
</evidence>
<keyword evidence="2" id="KW-1185">Reference proteome</keyword>
<organism evidence="1 2">
    <name type="scientific">Streptomyces lasiicapitis</name>
    <dbReference type="NCBI Taxonomy" id="1923961"/>
    <lineage>
        <taxon>Bacteria</taxon>
        <taxon>Bacillati</taxon>
        <taxon>Actinomycetota</taxon>
        <taxon>Actinomycetes</taxon>
        <taxon>Kitasatosporales</taxon>
        <taxon>Streptomycetaceae</taxon>
        <taxon>Streptomyces</taxon>
    </lineage>
</organism>
<protein>
    <submittedName>
        <fullName evidence="1">Uncharacterized protein</fullName>
    </submittedName>
</protein>
<reference evidence="2" key="1">
    <citation type="journal article" date="2019" name="Int. J. Syst. Evol. Microbiol.">
        <title>The Global Catalogue of Microorganisms (GCM) 10K type strain sequencing project: providing services to taxonomists for standard genome sequencing and annotation.</title>
        <authorList>
            <consortium name="The Broad Institute Genomics Platform"/>
            <consortium name="The Broad Institute Genome Sequencing Center for Infectious Disease"/>
            <person name="Wu L."/>
            <person name="Ma J."/>
        </authorList>
    </citation>
    <scope>NUCLEOTIDE SEQUENCE [LARGE SCALE GENOMIC DNA]</scope>
    <source>
        <strain evidence="2">CGMCC 4.7349</strain>
    </source>
</reference>
<evidence type="ECO:0000313" key="1">
    <source>
        <dbReference type="EMBL" id="GGO43457.1"/>
    </source>
</evidence>
<gene>
    <name evidence="1" type="ORF">GCM10012286_27380</name>
</gene>
<name>A0ABQ2LV96_9ACTN</name>
<comment type="caution">
    <text evidence="1">The sequence shown here is derived from an EMBL/GenBank/DDBJ whole genome shotgun (WGS) entry which is preliminary data.</text>
</comment>